<feature type="non-terminal residue" evidence="2">
    <location>
        <position position="164"/>
    </location>
</feature>
<comment type="caution">
    <text evidence="2">The sequence shown here is derived from an EMBL/GenBank/DDBJ whole genome shotgun (WGS) entry which is preliminary data.</text>
</comment>
<name>A0AA40C240_9PEZI</name>
<dbReference type="PANTHER" id="PTHR10622:SF10">
    <property type="entry name" value="HET DOMAIN-CONTAINING PROTEIN"/>
    <property type="match status" value="1"/>
</dbReference>
<dbReference type="Pfam" id="PF06985">
    <property type="entry name" value="HET"/>
    <property type="match status" value="1"/>
</dbReference>
<evidence type="ECO:0000313" key="3">
    <source>
        <dbReference type="Proteomes" id="UP001174934"/>
    </source>
</evidence>
<gene>
    <name evidence="2" type="ORF">B0T17DRAFT_477495</name>
</gene>
<feature type="domain" description="Heterokaryon incompatibility" evidence="1">
    <location>
        <begin position="11"/>
        <end position="107"/>
    </location>
</feature>
<feature type="non-terminal residue" evidence="2">
    <location>
        <position position="1"/>
    </location>
</feature>
<dbReference type="Proteomes" id="UP001174934">
    <property type="component" value="Unassembled WGS sequence"/>
</dbReference>
<accession>A0AA40C240</accession>
<dbReference type="InterPro" id="IPR010730">
    <property type="entry name" value="HET"/>
</dbReference>
<evidence type="ECO:0000313" key="2">
    <source>
        <dbReference type="EMBL" id="KAK0622024.1"/>
    </source>
</evidence>
<sequence length="164" mass="19135">KEFMGHQIPPYAILSHTWGSNEVIYQDMLLRRDSDAHDVNSETKEGFLKVLGTCKLLKDHYAPLDWAWVDTCCIDKSSSAELSEAINSMYNWYRNSEICLVYLPDVSSGADLYGSFRQSRWFLRGWTLQELIAPRRVKFFSQDWVEIIDRYSWAEEIQIITGIP</sequence>
<proteinExistence type="predicted"/>
<keyword evidence="3" id="KW-1185">Reference proteome</keyword>
<dbReference type="PANTHER" id="PTHR10622">
    <property type="entry name" value="HET DOMAIN-CONTAINING PROTEIN"/>
    <property type="match status" value="1"/>
</dbReference>
<organism evidence="2 3">
    <name type="scientific">Bombardia bombarda</name>
    <dbReference type="NCBI Taxonomy" id="252184"/>
    <lineage>
        <taxon>Eukaryota</taxon>
        <taxon>Fungi</taxon>
        <taxon>Dikarya</taxon>
        <taxon>Ascomycota</taxon>
        <taxon>Pezizomycotina</taxon>
        <taxon>Sordariomycetes</taxon>
        <taxon>Sordariomycetidae</taxon>
        <taxon>Sordariales</taxon>
        <taxon>Lasiosphaeriaceae</taxon>
        <taxon>Bombardia</taxon>
    </lineage>
</organism>
<evidence type="ECO:0000259" key="1">
    <source>
        <dbReference type="Pfam" id="PF06985"/>
    </source>
</evidence>
<dbReference type="EMBL" id="JAULSR010000004">
    <property type="protein sequence ID" value="KAK0622024.1"/>
    <property type="molecule type" value="Genomic_DNA"/>
</dbReference>
<dbReference type="AlphaFoldDB" id="A0AA40C240"/>
<protein>
    <submittedName>
        <fullName evidence="2">Heterokaryon incompatibility protein-domain-containing protein</fullName>
    </submittedName>
</protein>
<reference evidence="2" key="1">
    <citation type="submission" date="2023-06" db="EMBL/GenBank/DDBJ databases">
        <title>Genome-scale phylogeny and comparative genomics of the fungal order Sordariales.</title>
        <authorList>
            <consortium name="Lawrence Berkeley National Laboratory"/>
            <person name="Hensen N."/>
            <person name="Bonometti L."/>
            <person name="Westerberg I."/>
            <person name="Brannstrom I.O."/>
            <person name="Guillou S."/>
            <person name="Cros-Aarteil S."/>
            <person name="Calhoun S."/>
            <person name="Haridas S."/>
            <person name="Kuo A."/>
            <person name="Mondo S."/>
            <person name="Pangilinan J."/>
            <person name="Riley R."/>
            <person name="LaButti K."/>
            <person name="Andreopoulos B."/>
            <person name="Lipzen A."/>
            <person name="Chen C."/>
            <person name="Yanf M."/>
            <person name="Daum C."/>
            <person name="Ng V."/>
            <person name="Clum A."/>
            <person name="Steindorff A."/>
            <person name="Ohm R."/>
            <person name="Martin F."/>
            <person name="Silar P."/>
            <person name="Natvig D."/>
            <person name="Lalanne C."/>
            <person name="Gautier V."/>
            <person name="Ament-velasquez S.L."/>
            <person name="Kruys A."/>
            <person name="Hutchinson M.I."/>
            <person name="Powell A.J."/>
            <person name="Barry K."/>
            <person name="Miller A.N."/>
            <person name="Grigoriev I.V."/>
            <person name="Debuchy R."/>
            <person name="Gladieux P."/>
            <person name="Thoren M.H."/>
            <person name="Johannesson H."/>
        </authorList>
    </citation>
    <scope>NUCLEOTIDE SEQUENCE</scope>
    <source>
        <strain evidence="2">SMH3391-2</strain>
    </source>
</reference>